<reference evidence="1" key="2">
    <citation type="journal article" date="2015" name="Fish Shellfish Immunol.">
        <title>Early steps in the European eel (Anguilla anguilla)-Vibrio vulnificus interaction in the gills: Role of the RtxA13 toxin.</title>
        <authorList>
            <person name="Callol A."/>
            <person name="Pajuelo D."/>
            <person name="Ebbesson L."/>
            <person name="Teles M."/>
            <person name="MacKenzie S."/>
            <person name="Amaro C."/>
        </authorList>
    </citation>
    <scope>NUCLEOTIDE SEQUENCE</scope>
</reference>
<protein>
    <submittedName>
        <fullName evidence="1">Uncharacterized protein</fullName>
    </submittedName>
</protein>
<evidence type="ECO:0000313" key="1">
    <source>
        <dbReference type="EMBL" id="JAH46825.1"/>
    </source>
</evidence>
<reference evidence="1" key="1">
    <citation type="submission" date="2014-11" db="EMBL/GenBank/DDBJ databases">
        <authorList>
            <person name="Amaro Gonzalez C."/>
        </authorList>
    </citation>
    <scope>NUCLEOTIDE SEQUENCE</scope>
</reference>
<dbReference type="EMBL" id="GBXM01061752">
    <property type="protein sequence ID" value="JAH46825.1"/>
    <property type="molecule type" value="Transcribed_RNA"/>
</dbReference>
<name>A0A0E9T1K3_ANGAN</name>
<sequence length="79" mass="8695">MGVFCVHCVMIHAKGAFSPKRVYVSDQRKTSSGCCQTAFSKEPHVHKHVPVLIVTLNSTFTKCKFLGFACDTLCMVSCP</sequence>
<organism evidence="1">
    <name type="scientific">Anguilla anguilla</name>
    <name type="common">European freshwater eel</name>
    <name type="synonym">Muraena anguilla</name>
    <dbReference type="NCBI Taxonomy" id="7936"/>
    <lineage>
        <taxon>Eukaryota</taxon>
        <taxon>Metazoa</taxon>
        <taxon>Chordata</taxon>
        <taxon>Craniata</taxon>
        <taxon>Vertebrata</taxon>
        <taxon>Euteleostomi</taxon>
        <taxon>Actinopterygii</taxon>
        <taxon>Neopterygii</taxon>
        <taxon>Teleostei</taxon>
        <taxon>Anguilliformes</taxon>
        <taxon>Anguillidae</taxon>
        <taxon>Anguilla</taxon>
    </lineage>
</organism>
<proteinExistence type="predicted"/>
<dbReference type="AlphaFoldDB" id="A0A0E9T1K3"/>
<accession>A0A0E9T1K3</accession>